<dbReference type="HOGENOM" id="CLU_3323474_0_0_6"/>
<keyword evidence="2" id="KW-1185">Reference proteome</keyword>
<evidence type="ECO:0000313" key="2">
    <source>
        <dbReference type="Proteomes" id="UP000014568"/>
    </source>
</evidence>
<gene>
    <name evidence="1" type="ORF">F945_00513</name>
</gene>
<dbReference type="AlphaFoldDB" id="S3NJW1"/>
<accession>S3NJW1</accession>
<proteinExistence type="predicted"/>
<dbReference type="Proteomes" id="UP000014568">
    <property type="component" value="Unassembled WGS sequence"/>
</dbReference>
<comment type="caution">
    <text evidence="1">The sequence shown here is derived from an EMBL/GenBank/DDBJ whole genome shotgun (WGS) entry which is preliminary data.</text>
</comment>
<dbReference type="PATRIC" id="fig|421052.3.peg.509"/>
<dbReference type="STRING" id="632955.GCA_000829675_01450"/>
<sequence>MEKSKKRKVLKIVVLDCHEGEGNGSYNVLNAKCNGIVG</sequence>
<name>S3NJW1_9GAMM</name>
<dbReference type="EMBL" id="ATGI01000004">
    <property type="protein sequence ID" value="EPF80375.1"/>
    <property type="molecule type" value="Genomic_DNA"/>
</dbReference>
<evidence type="ECO:0000313" key="1">
    <source>
        <dbReference type="EMBL" id="EPF80375.1"/>
    </source>
</evidence>
<reference evidence="1 2" key="1">
    <citation type="submission" date="2013-06" db="EMBL/GenBank/DDBJ databases">
        <title>The Genome Sequence of Acinetobacter rudis CIP 110305.</title>
        <authorList>
            <consortium name="The Broad Institute Genome Sequencing Platform"/>
            <consortium name="The Broad Institute Genome Sequencing Center for Infectious Disease"/>
            <person name="Cerqueira G."/>
            <person name="Feldgarden M."/>
            <person name="Courvalin P."/>
            <person name="Perichon B."/>
            <person name="Grillot-Courvalin C."/>
            <person name="Clermont D."/>
            <person name="Rocha E."/>
            <person name="Yoon E.-J."/>
            <person name="Nemec A."/>
            <person name="Young S.K."/>
            <person name="Zeng Q."/>
            <person name="Gargeya S."/>
            <person name="Fitzgerald M."/>
            <person name="Abouelleil A."/>
            <person name="Alvarado L."/>
            <person name="Berlin A.M."/>
            <person name="Chapman S.B."/>
            <person name="Dewar J."/>
            <person name="Goldberg J."/>
            <person name="Griggs A."/>
            <person name="Gujja S."/>
            <person name="Hansen M."/>
            <person name="Howarth C."/>
            <person name="Imamovic A."/>
            <person name="Larimer J."/>
            <person name="McCowan C."/>
            <person name="Murphy C."/>
            <person name="Pearson M."/>
            <person name="Priest M."/>
            <person name="Roberts A."/>
            <person name="Saif S."/>
            <person name="Shea T."/>
            <person name="Sykes S."/>
            <person name="Wortman J."/>
            <person name="Nusbaum C."/>
            <person name="Birren B."/>
        </authorList>
    </citation>
    <scope>NUCLEOTIDE SEQUENCE [LARGE SCALE GENOMIC DNA]</scope>
    <source>
        <strain evidence="1 2">CIP 110305</strain>
    </source>
</reference>
<organism evidence="1 2">
    <name type="scientific">Acinetobacter rudis CIP 110305</name>
    <dbReference type="NCBI Taxonomy" id="421052"/>
    <lineage>
        <taxon>Bacteria</taxon>
        <taxon>Pseudomonadati</taxon>
        <taxon>Pseudomonadota</taxon>
        <taxon>Gammaproteobacteria</taxon>
        <taxon>Moraxellales</taxon>
        <taxon>Moraxellaceae</taxon>
        <taxon>Acinetobacter</taxon>
    </lineage>
</organism>
<protein>
    <submittedName>
        <fullName evidence="1">Uncharacterized protein</fullName>
    </submittedName>
</protein>